<feature type="transmembrane region" description="Helical" evidence="1">
    <location>
        <begin position="6"/>
        <end position="32"/>
    </location>
</feature>
<keyword evidence="3" id="KW-1185">Reference proteome</keyword>
<proteinExistence type="predicted"/>
<evidence type="ECO:0000313" key="3">
    <source>
        <dbReference type="Proteomes" id="UP000439903"/>
    </source>
</evidence>
<reference evidence="2 3" key="1">
    <citation type="journal article" date="2019" name="Environ. Microbiol.">
        <title>At the nexus of three kingdoms: the genome of the mycorrhizal fungus Gigaspora margarita provides insights into plant, endobacterial and fungal interactions.</title>
        <authorList>
            <person name="Venice F."/>
            <person name="Ghignone S."/>
            <person name="Salvioli di Fossalunga A."/>
            <person name="Amselem J."/>
            <person name="Novero M."/>
            <person name="Xianan X."/>
            <person name="Sedzielewska Toro K."/>
            <person name="Morin E."/>
            <person name="Lipzen A."/>
            <person name="Grigoriev I.V."/>
            <person name="Henrissat B."/>
            <person name="Martin F.M."/>
            <person name="Bonfante P."/>
        </authorList>
    </citation>
    <scope>NUCLEOTIDE SEQUENCE [LARGE SCALE GENOMIC DNA]</scope>
    <source>
        <strain evidence="2 3">BEG34</strain>
    </source>
</reference>
<comment type="caution">
    <text evidence="2">The sequence shown here is derived from an EMBL/GenBank/DDBJ whole genome shotgun (WGS) entry which is preliminary data.</text>
</comment>
<keyword evidence="1" id="KW-0472">Membrane</keyword>
<sequence>MTRVITSIIIIANVIISLVISSSVCNSLLLLVDIQGILQYCKFLDFLEIDSGLGLDAGLVCICDICSISSGTSIAGLIDYSVDISICAITLGIP</sequence>
<dbReference type="Proteomes" id="UP000439903">
    <property type="component" value="Unassembled WGS sequence"/>
</dbReference>
<keyword evidence="1" id="KW-1133">Transmembrane helix</keyword>
<evidence type="ECO:0000256" key="1">
    <source>
        <dbReference type="SAM" id="Phobius"/>
    </source>
</evidence>
<accession>A0A8H3WVC4</accession>
<dbReference type="EMBL" id="WTPW01003882">
    <property type="protein sequence ID" value="KAF0333057.1"/>
    <property type="molecule type" value="Genomic_DNA"/>
</dbReference>
<gene>
    <name evidence="2" type="ORF">F8M41_017158</name>
</gene>
<protein>
    <submittedName>
        <fullName evidence="2">Uncharacterized protein</fullName>
    </submittedName>
</protein>
<keyword evidence="1" id="KW-0812">Transmembrane</keyword>
<organism evidence="2 3">
    <name type="scientific">Gigaspora margarita</name>
    <dbReference type="NCBI Taxonomy" id="4874"/>
    <lineage>
        <taxon>Eukaryota</taxon>
        <taxon>Fungi</taxon>
        <taxon>Fungi incertae sedis</taxon>
        <taxon>Mucoromycota</taxon>
        <taxon>Glomeromycotina</taxon>
        <taxon>Glomeromycetes</taxon>
        <taxon>Diversisporales</taxon>
        <taxon>Gigasporaceae</taxon>
        <taxon>Gigaspora</taxon>
    </lineage>
</organism>
<name>A0A8H3WVC4_GIGMA</name>
<evidence type="ECO:0000313" key="2">
    <source>
        <dbReference type="EMBL" id="KAF0333057.1"/>
    </source>
</evidence>
<dbReference type="AlphaFoldDB" id="A0A8H3WVC4"/>